<dbReference type="RefSeq" id="WP_281754436.1">
    <property type="nucleotide sequence ID" value="NZ_BRVP01000012.1"/>
</dbReference>
<gene>
    <name evidence="2" type="ORF">NBRC110019_19150</name>
</gene>
<feature type="transmembrane region" description="Helical" evidence="1">
    <location>
        <begin position="123"/>
        <end position="142"/>
    </location>
</feature>
<accession>A0A9W6B7A4</accession>
<protein>
    <submittedName>
        <fullName evidence="2">Uncharacterized protein</fullName>
    </submittedName>
</protein>
<comment type="caution">
    <text evidence="2">The sequence shown here is derived from an EMBL/GenBank/DDBJ whole genome shotgun (WGS) entry which is preliminary data.</text>
</comment>
<sequence length="238" mass="28474">MSENYKHRVVSKQEIQELFGFTRKHYVAYYDLQTELVDHLANGIEEQWKTNSYISFEDALQVEFKKFGIFGFSDIIEQRQKVLSKRYYKMVGKEMLTFFKVPRIILSLGSMYLIYWLLMHFSYGFEFVMGVTVLMAIIALVLMIRNKKNRTEKKKKFLLEEIIFNYGGAFAVVHVPFNFLNIYFNRIDDNGVVVFYYALIISITLVLLYVYGFICFFYIPKRAHKYLTQVYPEYNKFE</sequence>
<keyword evidence="1" id="KW-0812">Transmembrane</keyword>
<feature type="transmembrane region" description="Helical" evidence="1">
    <location>
        <begin position="163"/>
        <end position="184"/>
    </location>
</feature>
<organism evidence="2 3">
    <name type="scientific">Neptunitalea chrysea</name>
    <dbReference type="NCBI Taxonomy" id="1647581"/>
    <lineage>
        <taxon>Bacteria</taxon>
        <taxon>Pseudomonadati</taxon>
        <taxon>Bacteroidota</taxon>
        <taxon>Flavobacteriia</taxon>
        <taxon>Flavobacteriales</taxon>
        <taxon>Flavobacteriaceae</taxon>
        <taxon>Neptunitalea</taxon>
    </lineage>
</organism>
<dbReference type="AlphaFoldDB" id="A0A9W6B7A4"/>
<feature type="transmembrane region" description="Helical" evidence="1">
    <location>
        <begin position="196"/>
        <end position="219"/>
    </location>
</feature>
<proteinExistence type="predicted"/>
<dbReference type="EMBL" id="BRVP01000012">
    <property type="protein sequence ID" value="GLB52875.1"/>
    <property type="molecule type" value="Genomic_DNA"/>
</dbReference>
<keyword evidence="3" id="KW-1185">Reference proteome</keyword>
<feature type="transmembrane region" description="Helical" evidence="1">
    <location>
        <begin position="95"/>
        <end position="117"/>
    </location>
</feature>
<evidence type="ECO:0000256" key="1">
    <source>
        <dbReference type="SAM" id="Phobius"/>
    </source>
</evidence>
<reference evidence="2" key="1">
    <citation type="submission" date="2022-07" db="EMBL/GenBank/DDBJ databases">
        <title>Taxonomy of Novel Oxalotrophic and Methylotrophic Bacteria.</title>
        <authorList>
            <person name="Sahin N."/>
            <person name="Tani A."/>
        </authorList>
    </citation>
    <scope>NUCLEOTIDE SEQUENCE</scope>
    <source>
        <strain evidence="2">AM327</strain>
    </source>
</reference>
<evidence type="ECO:0000313" key="2">
    <source>
        <dbReference type="EMBL" id="GLB52875.1"/>
    </source>
</evidence>
<keyword evidence="1" id="KW-0472">Membrane</keyword>
<evidence type="ECO:0000313" key="3">
    <source>
        <dbReference type="Proteomes" id="UP001143545"/>
    </source>
</evidence>
<name>A0A9W6B7A4_9FLAO</name>
<keyword evidence="1" id="KW-1133">Transmembrane helix</keyword>
<dbReference type="Proteomes" id="UP001143545">
    <property type="component" value="Unassembled WGS sequence"/>
</dbReference>